<evidence type="ECO:0000256" key="2">
    <source>
        <dbReference type="SAM" id="Phobius"/>
    </source>
</evidence>
<sequence length="322" mass="37221">MPIFLIGEKPRNLITNGNFEVPDSFQSWQIESGGSIQKCERRYDFLDVLKFSSAKCWRGENNVKQAKADLEIFVPKNKEITLFQQKKIYYPFNGDFRLTLKSSTKKLRQFVKTTLSILQKDKNNKNLLEKTSLVFQVTSKDQFISTKFDVLEATRLLEFRITMKSVDDVSSIMKVSNIETILSINKVHIWILFLCAVWFTVITFVCVLLLGKKEKEISDVEIRNKGIFMFGFALLRKTVLNFIENQDFFDNIIANILWGSGFSAFNTLVLIYLEDKYAFSSSKLALTFLLISTSIVAGAYLCYILESKYGRWNTALVFFSVW</sequence>
<reference evidence="3 4" key="1">
    <citation type="journal article" date="2024" name="BMC Biol.">
        <title>Comparative genomics of Ascetosporea gives new insight into the evolutionary basis for animal parasitism in Rhizaria.</title>
        <authorList>
            <person name="Hiltunen Thoren M."/>
            <person name="Onut-Brannstrom I."/>
            <person name="Alfjorden A."/>
            <person name="Peckova H."/>
            <person name="Swords F."/>
            <person name="Hooper C."/>
            <person name="Holzer A.S."/>
            <person name="Bass D."/>
            <person name="Burki F."/>
        </authorList>
    </citation>
    <scope>NUCLEOTIDE SEQUENCE [LARGE SCALE GENOMIC DNA]</scope>
    <source>
        <strain evidence="3">20-A016</strain>
    </source>
</reference>
<evidence type="ECO:0000313" key="3">
    <source>
        <dbReference type="EMBL" id="MES1919581.1"/>
    </source>
</evidence>
<dbReference type="InterPro" id="IPR036259">
    <property type="entry name" value="MFS_trans_sf"/>
</dbReference>
<evidence type="ECO:0000313" key="4">
    <source>
        <dbReference type="Proteomes" id="UP001439008"/>
    </source>
</evidence>
<feature type="transmembrane region" description="Helical" evidence="2">
    <location>
        <begin position="285"/>
        <end position="306"/>
    </location>
</feature>
<accession>A0ABV2AIR9</accession>
<keyword evidence="2" id="KW-0812">Transmembrane</keyword>
<feature type="transmembrane region" description="Helical" evidence="2">
    <location>
        <begin position="252"/>
        <end position="273"/>
    </location>
</feature>
<dbReference type="InterPro" id="IPR024671">
    <property type="entry name" value="Atg22-like"/>
</dbReference>
<comment type="caution">
    <text evidence="3">The sequence shown here is derived from an EMBL/GenBank/DDBJ whole genome shotgun (WGS) entry which is preliminary data.</text>
</comment>
<comment type="similarity">
    <text evidence="1">Belongs to the ATG22 family.</text>
</comment>
<protein>
    <submittedName>
        <fullName evidence="3">Uncharacterized protein</fullName>
    </submittedName>
</protein>
<evidence type="ECO:0000256" key="1">
    <source>
        <dbReference type="ARBA" id="ARBA00006978"/>
    </source>
</evidence>
<keyword evidence="2" id="KW-1133">Transmembrane helix</keyword>
<dbReference type="SUPFAM" id="SSF103473">
    <property type="entry name" value="MFS general substrate transporter"/>
    <property type="match status" value="1"/>
</dbReference>
<feature type="transmembrane region" description="Helical" evidence="2">
    <location>
        <begin position="187"/>
        <end position="210"/>
    </location>
</feature>
<name>A0ABV2AIR9_9EUKA</name>
<keyword evidence="2" id="KW-0472">Membrane</keyword>
<keyword evidence="4" id="KW-1185">Reference proteome</keyword>
<dbReference type="Proteomes" id="UP001439008">
    <property type="component" value="Unassembled WGS sequence"/>
</dbReference>
<proteinExistence type="inferred from homology"/>
<dbReference type="Pfam" id="PF11700">
    <property type="entry name" value="ATG22"/>
    <property type="match status" value="1"/>
</dbReference>
<gene>
    <name evidence="3" type="ORF">MHBO_001387</name>
</gene>
<organism evidence="3 4">
    <name type="scientific">Bonamia ostreae</name>
    <dbReference type="NCBI Taxonomy" id="126728"/>
    <lineage>
        <taxon>Eukaryota</taxon>
        <taxon>Sar</taxon>
        <taxon>Rhizaria</taxon>
        <taxon>Endomyxa</taxon>
        <taxon>Ascetosporea</taxon>
        <taxon>Haplosporida</taxon>
        <taxon>Bonamia</taxon>
    </lineage>
</organism>
<dbReference type="EMBL" id="JBDODL010000331">
    <property type="protein sequence ID" value="MES1919581.1"/>
    <property type="molecule type" value="Genomic_DNA"/>
</dbReference>